<dbReference type="InterPro" id="IPR023088">
    <property type="entry name" value="PDEase"/>
</dbReference>
<evidence type="ECO:0000256" key="4">
    <source>
        <dbReference type="PIRSR" id="PIRSR623088-2"/>
    </source>
</evidence>
<name>A0AAE0BRB8_9CHLO</name>
<feature type="binding site" evidence="5">
    <location>
        <position position="640"/>
    </location>
    <ligand>
        <name>Zn(2+)</name>
        <dbReference type="ChEBI" id="CHEBI:29105"/>
        <label>2</label>
    </ligand>
</feature>
<dbReference type="CDD" id="cd00077">
    <property type="entry name" value="HDc"/>
    <property type="match status" value="1"/>
</dbReference>
<dbReference type="GO" id="GO:0004114">
    <property type="term" value="F:3',5'-cyclic-nucleotide phosphodiesterase activity"/>
    <property type="evidence" value="ECO:0007669"/>
    <property type="project" value="InterPro"/>
</dbReference>
<evidence type="ECO:0000256" key="5">
    <source>
        <dbReference type="PIRSR" id="PIRSR623088-3"/>
    </source>
</evidence>
<sequence>MSEGNEGEVKSAEFESPAESAVVEHEATIELKPMSEVAAATEASGKRTSVKSTAALGGKTGSKSSRKSILNGTIETAEQKDLTTLNRMRRQTQLGLPIPDGNEPDWRWKLCVILDTAFVQTLTMFILFLALFIGDVTVLCTSTNSADVMVSSVLVVVLVFFTCDMFLQCIARKDYNNSFFFYMDLLGTFSLVTEIMWISEAIGLDELEEGTLLRASRTSRVGARAARMTKLVRLLRVLRMTRIMKLLRLFLNNKKENAEKETKDATSLIAVRLSESISKQVAALTMIAILFTPLLSFSSEESVAGAYANLFSDYVGEDCTTTIEPLAESMNDYMADSYQQPVSLIVGTCEITFDKTEPSRDKDKRTFKADDVELLVDVSTQNDEIAGLNIGLNLFVVFLLTFFSLLQNSTCHRLLVTPLEHMFVRLQGIASDLFKAVDVPVEATEDGAGTEEIGTMENIVDKLARLVMNVTSNEGSHKVDAILNDDSLSQEAKNYVLDITHKLDHVSAITSIAKPIQSGDVKLRTEIQDSSEFFPEKVDTELLESWNFDVLTLTNEQIFSYILKMFDMLGLISDDLVEARVLRNLLDLLVLNYKENPYHNFKHITDVTHTVYRMISVCFATTPVTELERLAMMTAALAHDLQHPGQNNSYLIYTKDPLATTYNDLSVLENLHVAALFSIFSEHPEANLLRNLDEQSWWEVRRMVVGMILHTDMTKHFEMVSKLDVVLELRGDGDSEVDKNYFSSSDDRQLLVNLLLHASDISNPCKPWPICQKWTECVIQEFFEQGDMEKSRNMTISVNMDRETTNRPLSQVNFIEIIVAPLWGNTARLLPPTNELLENLLYNRKQWGECCEADVLADPNKTEEQKKEETGKIKKRTEAFFKKYGPIVWGESRDSDSEA</sequence>
<feature type="region of interest" description="Disordered" evidence="7">
    <location>
        <begin position="38"/>
        <end position="70"/>
    </location>
</feature>
<evidence type="ECO:0000259" key="9">
    <source>
        <dbReference type="PROSITE" id="PS51845"/>
    </source>
</evidence>
<dbReference type="GO" id="GO:0007165">
    <property type="term" value="P:signal transduction"/>
    <property type="evidence" value="ECO:0007669"/>
    <property type="project" value="InterPro"/>
</dbReference>
<evidence type="ECO:0000256" key="1">
    <source>
        <dbReference type="ARBA" id="ARBA00022723"/>
    </source>
</evidence>
<feature type="active site" description="Proton donor" evidence="3">
    <location>
        <position position="599"/>
    </location>
</feature>
<dbReference type="PRINTS" id="PR00387">
    <property type="entry name" value="PDIESTERASE1"/>
</dbReference>
<dbReference type="SUPFAM" id="SSF81324">
    <property type="entry name" value="Voltage-gated potassium channels"/>
    <property type="match status" value="1"/>
</dbReference>
<feature type="binding site" evidence="4">
    <location>
        <position position="760"/>
    </location>
    <ligand>
        <name>AMP</name>
        <dbReference type="ChEBI" id="CHEBI:456215"/>
    </ligand>
</feature>
<feature type="region of interest" description="Disordered" evidence="7">
    <location>
        <begin position="1"/>
        <end position="25"/>
    </location>
</feature>
<keyword evidence="8" id="KW-0472">Membrane</keyword>
<evidence type="ECO:0000256" key="3">
    <source>
        <dbReference type="PIRSR" id="PIRSR623088-1"/>
    </source>
</evidence>
<keyword evidence="1 5" id="KW-0479">Metal-binding</keyword>
<evidence type="ECO:0000313" key="10">
    <source>
        <dbReference type="EMBL" id="KAK3241277.1"/>
    </source>
</evidence>
<evidence type="ECO:0000313" key="11">
    <source>
        <dbReference type="Proteomes" id="UP001190700"/>
    </source>
</evidence>
<dbReference type="AlphaFoldDB" id="A0AAE0BRB8"/>
<reference evidence="10 11" key="1">
    <citation type="journal article" date="2015" name="Genome Biol. Evol.">
        <title>Comparative Genomics of a Bacterivorous Green Alga Reveals Evolutionary Causalities and Consequences of Phago-Mixotrophic Mode of Nutrition.</title>
        <authorList>
            <person name="Burns J.A."/>
            <person name="Paasch A."/>
            <person name="Narechania A."/>
            <person name="Kim E."/>
        </authorList>
    </citation>
    <scope>NUCLEOTIDE SEQUENCE [LARGE SCALE GENOMIC DNA]</scope>
    <source>
        <strain evidence="10 11">PLY_AMNH</strain>
    </source>
</reference>
<comment type="similarity">
    <text evidence="6">Belongs to the cyclic nucleotide phosphodiesterase family.</text>
</comment>
<dbReference type="SUPFAM" id="SSF109604">
    <property type="entry name" value="HD-domain/PDEase-like"/>
    <property type="match status" value="1"/>
</dbReference>
<accession>A0AAE0BRB8</accession>
<feature type="binding site" evidence="5">
    <location>
        <position position="603"/>
    </location>
    <ligand>
        <name>Zn(2+)</name>
        <dbReference type="ChEBI" id="CHEBI:29105"/>
        <label>1</label>
    </ligand>
</feature>
<dbReference type="Gene3D" id="1.10.287.70">
    <property type="match status" value="1"/>
</dbReference>
<comment type="caution">
    <text evidence="10">The sequence shown here is derived from an EMBL/GenBank/DDBJ whole genome shotgun (WGS) entry which is preliminary data.</text>
</comment>
<organism evidence="10 11">
    <name type="scientific">Cymbomonas tetramitiformis</name>
    <dbReference type="NCBI Taxonomy" id="36881"/>
    <lineage>
        <taxon>Eukaryota</taxon>
        <taxon>Viridiplantae</taxon>
        <taxon>Chlorophyta</taxon>
        <taxon>Pyramimonadophyceae</taxon>
        <taxon>Pyramimonadales</taxon>
        <taxon>Pyramimonadaceae</taxon>
        <taxon>Cymbomonas</taxon>
    </lineage>
</organism>
<dbReference type="PROSITE" id="PS00126">
    <property type="entry name" value="PDEASE_I_1"/>
    <property type="match status" value="1"/>
</dbReference>
<dbReference type="InterPro" id="IPR002073">
    <property type="entry name" value="PDEase_catalytic_dom"/>
</dbReference>
<keyword evidence="8" id="KW-0812">Transmembrane</keyword>
<dbReference type="Gene3D" id="1.10.1300.10">
    <property type="entry name" value="3'5'-cyclic nucleotide phosphodiesterase, catalytic domain"/>
    <property type="match status" value="1"/>
</dbReference>
<dbReference type="InterPro" id="IPR003607">
    <property type="entry name" value="HD/PDEase_dom"/>
</dbReference>
<dbReference type="EC" id="3.1.4.-" evidence="6"/>
<feature type="binding site" evidence="5">
    <location>
        <position position="640"/>
    </location>
    <ligand>
        <name>Zn(2+)</name>
        <dbReference type="ChEBI" id="CHEBI:29105"/>
        <label>1</label>
    </ligand>
</feature>
<dbReference type="PROSITE" id="PS51845">
    <property type="entry name" value="PDEASE_I_2"/>
    <property type="match status" value="1"/>
</dbReference>
<feature type="binding site" evidence="5">
    <location>
        <position position="639"/>
    </location>
    <ligand>
        <name>Zn(2+)</name>
        <dbReference type="ChEBI" id="CHEBI:29105"/>
        <label>1</label>
    </ligand>
</feature>
<dbReference type="Pfam" id="PF00233">
    <property type="entry name" value="PDEase_I"/>
    <property type="match status" value="1"/>
</dbReference>
<evidence type="ECO:0000256" key="2">
    <source>
        <dbReference type="ARBA" id="ARBA00022801"/>
    </source>
</evidence>
<gene>
    <name evidence="10" type="ORF">CYMTET_48938</name>
</gene>
<dbReference type="PANTHER" id="PTHR11347">
    <property type="entry name" value="CYCLIC NUCLEOTIDE PHOSPHODIESTERASE"/>
    <property type="match status" value="1"/>
</dbReference>
<evidence type="ECO:0000256" key="6">
    <source>
        <dbReference type="RuleBase" id="RU363067"/>
    </source>
</evidence>
<evidence type="ECO:0000256" key="7">
    <source>
        <dbReference type="SAM" id="MobiDB-lite"/>
    </source>
</evidence>
<evidence type="ECO:0000256" key="8">
    <source>
        <dbReference type="SAM" id="Phobius"/>
    </source>
</evidence>
<feature type="domain" description="PDEase" evidence="9">
    <location>
        <begin position="521"/>
        <end position="854"/>
    </location>
</feature>
<feature type="binding site" evidence="4">
    <location>
        <begin position="599"/>
        <end position="603"/>
    </location>
    <ligand>
        <name>AMP</name>
        <dbReference type="ChEBI" id="CHEBI:456215"/>
    </ligand>
</feature>
<dbReference type="Proteomes" id="UP001190700">
    <property type="component" value="Unassembled WGS sequence"/>
</dbReference>
<feature type="transmembrane region" description="Helical" evidence="8">
    <location>
        <begin position="148"/>
        <end position="167"/>
    </location>
</feature>
<feature type="binding site" evidence="4">
    <location>
        <position position="811"/>
    </location>
    <ligand>
        <name>AMP</name>
        <dbReference type="ChEBI" id="CHEBI:456215"/>
    </ligand>
</feature>
<feature type="binding site" evidence="5">
    <location>
        <position position="760"/>
    </location>
    <ligand>
        <name>Zn(2+)</name>
        <dbReference type="ChEBI" id="CHEBI:29105"/>
        <label>1</label>
    </ligand>
</feature>
<keyword evidence="2 6" id="KW-0378">Hydrolase</keyword>
<dbReference type="InterPro" id="IPR036971">
    <property type="entry name" value="PDEase_catalytic_dom_sf"/>
</dbReference>
<dbReference type="InterPro" id="IPR023174">
    <property type="entry name" value="PDEase_CS"/>
</dbReference>
<feature type="transmembrane region" description="Helical" evidence="8">
    <location>
        <begin position="179"/>
        <end position="198"/>
    </location>
</feature>
<dbReference type="GO" id="GO:0046872">
    <property type="term" value="F:metal ion binding"/>
    <property type="evidence" value="ECO:0007669"/>
    <property type="project" value="UniProtKB-KW"/>
</dbReference>
<feature type="binding site" evidence="4">
    <location>
        <position position="640"/>
    </location>
    <ligand>
        <name>AMP</name>
        <dbReference type="ChEBI" id="CHEBI:456215"/>
    </ligand>
</feature>
<dbReference type="EMBL" id="LGRX02033430">
    <property type="protein sequence ID" value="KAK3241277.1"/>
    <property type="molecule type" value="Genomic_DNA"/>
</dbReference>
<protein>
    <recommendedName>
        <fullName evidence="6">Phosphodiesterase</fullName>
        <ecNumber evidence="6">3.1.4.-</ecNumber>
    </recommendedName>
</protein>
<proteinExistence type="inferred from homology"/>
<keyword evidence="11" id="KW-1185">Reference proteome</keyword>
<comment type="cofactor">
    <cofactor evidence="6">
        <name>a divalent metal cation</name>
        <dbReference type="ChEBI" id="CHEBI:60240"/>
    </cofactor>
    <text evidence="6">Binds 2 divalent metal cations per subunit. Site 1 may preferentially bind zinc ions, while site 2 has a preference for magnesium and/or manganese ions.</text>
</comment>
<keyword evidence="8" id="KW-1133">Transmembrane helix</keyword>
<feature type="transmembrane region" description="Helical" evidence="8">
    <location>
        <begin position="112"/>
        <end position="133"/>
    </location>
</feature>